<reference evidence="2" key="1">
    <citation type="submission" date="2025-05" db="UniProtKB">
        <authorList>
            <consortium name="RefSeq"/>
        </authorList>
    </citation>
    <scope>NUCLEOTIDE SEQUENCE [LARGE SCALE GENOMIC DNA]</scope>
</reference>
<keyword evidence="2" id="KW-1185">Reference proteome</keyword>
<keyword evidence="1" id="KW-0812">Transmembrane</keyword>
<keyword evidence="1" id="KW-1133">Transmembrane helix</keyword>
<feature type="transmembrane region" description="Helical" evidence="1">
    <location>
        <begin position="89"/>
        <end position="106"/>
    </location>
</feature>
<protein>
    <submittedName>
        <fullName evidence="3">Uncharacterized protein LOC100200428 isoform X1</fullName>
    </submittedName>
</protein>
<evidence type="ECO:0000313" key="3">
    <source>
        <dbReference type="RefSeq" id="XP_065643645.1"/>
    </source>
</evidence>
<dbReference type="GeneID" id="100200428"/>
<evidence type="ECO:0000256" key="1">
    <source>
        <dbReference type="SAM" id="Phobius"/>
    </source>
</evidence>
<name>A0ABM4B489_HYDVU</name>
<dbReference type="PANTHER" id="PTHR36970:SF1">
    <property type="entry name" value="BESTROPHIN HOMOLOG"/>
    <property type="match status" value="1"/>
</dbReference>
<proteinExistence type="predicted"/>
<sequence>MKRIFSMTIENHPAMKLSAWWSEKMRKQHKRANLAGSHFWDIKDEEGREIIYDWSQERRLKSSTKMLYYRDFLIYTFTPETIKSFFQNFNFMVLIQMAMAAVSIYFSKYFNLTFNVNVGLFVSPIVFPLAFAINADFQRREKVLDDLANFKAAGLSWFFCMRDWREAAFLDINWMHAVHQKMKSMLFYLREYLLTNKSSRRKVILKALYEDFSDANQLIESLRKSQLPTNGALVSRSLTLLSSLCLAFERLRVIREYRSPRSIRSFNKVLIFFLPIVLSPYFVFEGNKSKNEWSPYYVSVLVAFVFSALQGVQDKLDDPFDGMSEDDINLSTIDDWTFESLEAVANRSFVIGRFRVHTQIDDATPKRISRSSFNASADQVDKSITINRKISTRYTSFSGEQKHKNSFFEHPLLIRSGSRRSTFQKQFSRNEVGMDSINLESHPYANILEKIQGNTKIYPGGITRPADNYTAHNLNSIGEDNETQADQMQLVPVDSIKVDEKNFKSHYFDSSESPNSSLRLNLSLPKRKKRYFKLKKSSQSSNEKIRFLKPDDKNSIYSENFVVIDSLKDSKSNSDMEDSVFDDVST</sequence>
<feature type="transmembrane region" description="Helical" evidence="1">
    <location>
        <begin position="265"/>
        <end position="284"/>
    </location>
</feature>
<reference evidence="3" key="2">
    <citation type="submission" date="2025-08" db="UniProtKB">
        <authorList>
            <consortium name="RefSeq"/>
        </authorList>
    </citation>
    <scope>IDENTIFICATION</scope>
</reference>
<dbReference type="PANTHER" id="PTHR36970">
    <property type="entry name" value="UNNAMED PRODUCT"/>
    <property type="match status" value="1"/>
</dbReference>
<evidence type="ECO:0000313" key="2">
    <source>
        <dbReference type="Proteomes" id="UP001652625"/>
    </source>
</evidence>
<organism evidence="2 3">
    <name type="scientific">Hydra vulgaris</name>
    <name type="common">Hydra</name>
    <name type="synonym">Hydra attenuata</name>
    <dbReference type="NCBI Taxonomy" id="6087"/>
    <lineage>
        <taxon>Eukaryota</taxon>
        <taxon>Metazoa</taxon>
        <taxon>Cnidaria</taxon>
        <taxon>Hydrozoa</taxon>
        <taxon>Hydroidolina</taxon>
        <taxon>Anthoathecata</taxon>
        <taxon>Aplanulata</taxon>
        <taxon>Hydridae</taxon>
        <taxon>Hydra</taxon>
    </lineage>
</organism>
<dbReference type="Proteomes" id="UP001652625">
    <property type="component" value="Chromosome 01"/>
</dbReference>
<gene>
    <name evidence="3" type="primary">LOC100200428</name>
</gene>
<dbReference type="RefSeq" id="XP_065643645.1">
    <property type="nucleotide sequence ID" value="XM_065787573.1"/>
</dbReference>
<accession>A0ABM4B489</accession>
<keyword evidence="1" id="KW-0472">Membrane</keyword>
<feature type="transmembrane region" description="Helical" evidence="1">
    <location>
        <begin position="112"/>
        <end position="133"/>
    </location>
</feature>